<evidence type="ECO:0000313" key="2">
    <source>
        <dbReference type="Proteomes" id="UP000007882"/>
    </source>
</evidence>
<proteinExistence type="predicted"/>
<reference evidence="1 2" key="1">
    <citation type="submission" date="2012-02" db="EMBL/GenBank/DDBJ databases">
        <title>Complete genome sequence of Actinoplanes missouriensis 431 (= NBRC 102363).</title>
        <authorList>
            <person name="Ohnishi Y."/>
            <person name="Ishikawa J."/>
            <person name="Sekine M."/>
            <person name="Hosoyama A."/>
            <person name="Harada T."/>
            <person name="Narita H."/>
            <person name="Hata T."/>
            <person name="Konno Y."/>
            <person name="Tutikane K."/>
            <person name="Fujita N."/>
            <person name="Horinouchi S."/>
            <person name="Hayakawa M."/>
        </authorList>
    </citation>
    <scope>NUCLEOTIDE SEQUENCE [LARGE SCALE GENOMIC DNA]</scope>
    <source>
        <strain evidence="2">ATCC 14538 / DSM 43046 / CBS 188.64 / JCM 3121 / NBRC 102363 / NCIMB 12654 / NRRL B-3342 / UNCC 431</strain>
    </source>
</reference>
<dbReference type="PATRIC" id="fig|512565.3.peg.2652"/>
<accession>I0H4D4</accession>
<gene>
    <name evidence="1" type="ordered locus">AMIS_26510</name>
</gene>
<dbReference type="Proteomes" id="UP000007882">
    <property type="component" value="Chromosome"/>
</dbReference>
<evidence type="ECO:0000313" key="1">
    <source>
        <dbReference type="EMBL" id="BAL87871.1"/>
    </source>
</evidence>
<dbReference type="AlphaFoldDB" id="I0H4D4"/>
<dbReference type="KEGG" id="ams:AMIS_26510"/>
<organism evidence="1 2">
    <name type="scientific">Actinoplanes missouriensis (strain ATCC 14538 / DSM 43046 / CBS 188.64 / JCM 3121 / NBRC 102363 / NCIMB 12654 / NRRL B-3342 / UNCC 431)</name>
    <dbReference type="NCBI Taxonomy" id="512565"/>
    <lineage>
        <taxon>Bacteria</taxon>
        <taxon>Bacillati</taxon>
        <taxon>Actinomycetota</taxon>
        <taxon>Actinomycetes</taxon>
        <taxon>Micromonosporales</taxon>
        <taxon>Micromonosporaceae</taxon>
        <taxon>Actinoplanes</taxon>
    </lineage>
</organism>
<name>I0H4D4_ACTM4</name>
<protein>
    <submittedName>
        <fullName evidence="1">Uncharacterized protein</fullName>
    </submittedName>
</protein>
<dbReference type="EMBL" id="AP012319">
    <property type="protein sequence ID" value="BAL87871.1"/>
    <property type="molecule type" value="Genomic_DNA"/>
</dbReference>
<dbReference type="eggNOG" id="ENOG50346ZV">
    <property type="taxonomic scope" value="Bacteria"/>
</dbReference>
<dbReference type="HOGENOM" id="CLU_945371_0_0_11"/>
<dbReference type="OrthoDB" id="4069919at2"/>
<sequence length="294" mass="33345">MIRHPGDVADPERFLKFEHGYRDGLHSYTVAVDQSDLPSPVWPGLQKHDHYSEDPGLNPWHRHGINNWYGESLAVWRALTWALTAGRSRYVIPCYLRDEVAQCLGVDRSAIQLVRWEYEVDIELPDRETADYGFVPARTNSFLRPSEDTWDSDHVGFAGLFELNSFQQLTDIDRMLAGDTCSELTVFALHRSGRRDTLAAALSQIDRPDLAAILEPGEIFVDMAVDRECGAFPRSYLTVKTPHETRQVDHLADHFSQAFRRYLDMVGQIHTLNEFHAAIDGLLAPPHTAGLHQG</sequence>
<keyword evidence="2" id="KW-1185">Reference proteome</keyword>